<evidence type="ECO:0000313" key="3">
    <source>
        <dbReference type="EMBL" id="VEL20291.1"/>
    </source>
</evidence>
<dbReference type="Proteomes" id="UP000784294">
    <property type="component" value="Unassembled WGS sequence"/>
</dbReference>
<dbReference type="PROSITE" id="PS50095">
    <property type="entry name" value="PLAT"/>
    <property type="match status" value="1"/>
</dbReference>
<name>A0A3S5AMJ0_9PLAT</name>
<sequence length="203" mass="22265">MLTSQTDIFTWKLVELGNLFKLRVRSDGSGLNSSWLLSRVEVADLSRGSGSSLTSLRETLPEVSQRGVSANGYSVFHCERWLSKSREDRRLERVLYVEGYTGPRDPVSSASMGNMRLSNSSLTSTESGATASSKTGLNVNISTGHFRIPRANYGSGLLPASQSFSQLPLHKLTRADLDKAGFGLKLDQVDEQSECTTISKCFY</sequence>
<gene>
    <name evidence="3" type="ORF">PXEA_LOCUS13731</name>
</gene>
<feature type="domain" description="PLAT" evidence="2">
    <location>
        <begin position="1"/>
        <end position="96"/>
    </location>
</feature>
<organism evidence="3 4">
    <name type="scientific">Protopolystoma xenopodis</name>
    <dbReference type="NCBI Taxonomy" id="117903"/>
    <lineage>
        <taxon>Eukaryota</taxon>
        <taxon>Metazoa</taxon>
        <taxon>Spiralia</taxon>
        <taxon>Lophotrochozoa</taxon>
        <taxon>Platyhelminthes</taxon>
        <taxon>Monogenea</taxon>
        <taxon>Polyopisthocotylea</taxon>
        <taxon>Polystomatidea</taxon>
        <taxon>Polystomatidae</taxon>
        <taxon>Protopolystoma</taxon>
    </lineage>
</organism>
<dbReference type="InterPro" id="IPR036392">
    <property type="entry name" value="PLAT/LH2_dom_sf"/>
</dbReference>
<dbReference type="PANTHER" id="PTHR45901:SF3">
    <property type="entry name" value="LIPOXYGENASE HOMOLOGY DOMAIN-CONTAINING PROTEIN 1"/>
    <property type="match status" value="1"/>
</dbReference>
<dbReference type="PANTHER" id="PTHR45901">
    <property type="entry name" value="PROTEIN CBG12474"/>
    <property type="match status" value="1"/>
</dbReference>
<dbReference type="AlphaFoldDB" id="A0A3S5AMJ0"/>
<evidence type="ECO:0000313" key="4">
    <source>
        <dbReference type="Proteomes" id="UP000784294"/>
    </source>
</evidence>
<keyword evidence="4" id="KW-1185">Reference proteome</keyword>
<comment type="caution">
    <text evidence="1">Lacks conserved residue(s) required for the propagation of feature annotation.</text>
</comment>
<dbReference type="SUPFAM" id="SSF49723">
    <property type="entry name" value="Lipase/lipooxygenase domain (PLAT/LH2 domain)"/>
    <property type="match status" value="1"/>
</dbReference>
<reference evidence="3" key="1">
    <citation type="submission" date="2018-11" db="EMBL/GenBank/DDBJ databases">
        <authorList>
            <consortium name="Pathogen Informatics"/>
        </authorList>
    </citation>
    <scope>NUCLEOTIDE SEQUENCE</scope>
</reference>
<dbReference type="InterPro" id="IPR001024">
    <property type="entry name" value="PLAT/LH2_dom"/>
</dbReference>
<dbReference type="InterPro" id="IPR052970">
    <property type="entry name" value="Inner_ear_hair_cell_LOXHD"/>
</dbReference>
<proteinExistence type="predicted"/>
<protein>
    <recommendedName>
        <fullName evidence="2">PLAT domain-containing protein</fullName>
    </recommendedName>
</protein>
<dbReference type="Gene3D" id="2.60.60.20">
    <property type="entry name" value="PLAT/LH2 domain"/>
    <property type="match status" value="1"/>
</dbReference>
<accession>A0A3S5AMJ0</accession>
<dbReference type="OrthoDB" id="5322100at2759"/>
<evidence type="ECO:0000259" key="2">
    <source>
        <dbReference type="PROSITE" id="PS50095"/>
    </source>
</evidence>
<dbReference type="EMBL" id="CAAALY010045734">
    <property type="protein sequence ID" value="VEL20291.1"/>
    <property type="molecule type" value="Genomic_DNA"/>
</dbReference>
<evidence type="ECO:0000256" key="1">
    <source>
        <dbReference type="PROSITE-ProRule" id="PRU00152"/>
    </source>
</evidence>
<comment type="caution">
    <text evidence="3">The sequence shown here is derived from an EMBL/GenBank/DDBJ whole genome shotgun (WGS) entry which is preliminary data.</text>
</comment>